<proteinExistence type="predicted"/>
<gene>
    <name evidence="8" type="ORF">HQ605_03850</name>
</gene>
<dbReference type="InterPro" id="IPR014016">
    <property type="entry name" value="UvrD-like_ATP-bd"/>
</dbReference>
<name>A0ABS7NPM7_9NOCA</name>
<feature type="binding site" evidence="5">
    <location>
        <begin position="472"/>
        <end position="479"/>
    </location>
    <ligand>
        <name>ATP</name>
        <dbReference type="ChEBI" id="CHEBI:30616"/>
    </ligand>
</feature>
<dbReference type="GO" id="GO:0004386">
    <property type="term" value="F:helicase activity"/>
    <property type="evidence" value="ECO:0007669"/>
    <property type="project" value="UniProtKB-KW"/>
</dbReference>
<reference evidence="8 9" key="1">
    <citation type="submission" date="2020-06" db="EMBL/GenBank/DDBJ databases">
        <title>Taxonomy, biology and ecology of Rhodococcus bacteria occurring in California pistachio and other woody hosts as revealed by genome sequence analyses.</title>
        <authorList>
            <person name="Gai Y."/>
            <person name="Riely B."/>
        </authorList>
    </citation>
    <scope>NUCLEOTIDE SEQUENCE [LARGE SCALE GENOMIC DNA]</scope>
    <source>
        <strain evidence="8 9">BP-284</strain>
    </source>
</reference>
<evidence type="ECO:0000256" key="3">
    <source>
        <dbReference type="ARBA" id="ARBA00022806"/>
    </source>
</evidence>
<dbReference type="SUPFAM" id="SSF52540">
    <property type="entry name" value="P-loop containing nucleoside triphosphate hydrolases"/>
    <property type="match status" value="1"/>
</dbReference>
<evidence type="ECO:0000259" key="7">
    <source>
        <dbReference type="PROSITE" id="PS51198"/>
    </source>
</evidence>
<dbReference type="Gene3D" id="3.40.50.300">
    <property type="entry name" value="P-loop containing nucleotide triphosphate hydrolases"/>
    <property type="match status" value="2"/>
</dbReference>
<keyword evidence="9" id="KW-1185">Reference proteome</keyword>
<keyword evidence="3 5" id="KW-0347">Helicase</keyword>
<dbReference type="Proteomes" id="UP001520140">
    <property type="component" value="Unassembled WGS sequence"/>
</dbReference>
<dbReference type="Pfam" id="PF13245">
    <property type="entry name" value="AAA_19"/>
    <property type="match status" value="1"/>
</dbReference>
<evidence type="ECO:0000313" key="8">
    <source>
        <dbReference type="EMBL" id="MBY6319951.1"/>
    </source>
</evidence>
<keyword evidence="1 5" id="KW-0547">Nucleotide-binding</keyword>
<feature type="compositionally biased region" description="Low complexity" evidence="6">
    <location>
        <begin position="361"/>
        <end position="380"/>
    </location>
</feature>
<evidence type="ECO:0000256" key="2">
    <source>
        <dbReference type="ARBA" id="ARBA00022801"/>
    </source>
</evidence>
<dbReference type="EMBL" id="JABUKG010000003">
    <property type="protein sequence ID" value="MBY6319951.1"/>
    <property type="molecule type" value="Genomic_DNA"/>
</dbReference>
<keyword evidence="2 5" id="KW-0378">Hydrolase</keyword>
<dbReference type="PROSITE" id="PS51198">
    <property type="entry name" value="UVRD_HELICASE_ATP_BIND"/>
    <property type="match status" value="1"/>
</dbReference>
<protein>
    <submittedName>
        <fullName evidence="8">ATP-dependent helicase</fullName>
    </submittedName>
</protein>
<keyword evidence="4 5" id="KW-0067">ATP-binding</keyword>
<organism evidence="8 9">
    <name type="scientific">Rhodococcoides kroppenstedtii</name>
    <dbReference type="NCBI Taxonomy" id="293050"/>
    <lineage>
        <taxon>Bacteria</taxon>
        <taxon>Bacillati</taxon>
        <taxon>Actinomycetota</taxon>
        <taxon>Actinomycetes</taxon>
        <taxon>Mycobacteriales</taxon>
        <taxon>Nocardiaceae</taxon>
        <taxon>Rhodococcoides</taxon>
    </lineage>
</organism>
<evidence type="ECO:0000256" key="1">
    <source>
        <dbReference type="ARBA" id="ARBA00022741"/>
    </source>
</evidence>
<dbReference type="InterPro" id="IPR000212">
    <property type="entry name" value="DNA_helicase_UvrD/REP"/>
</dbReference>
<dbReference type="RefSeq" id="WP_157889481.1">
    <property type="nucleotide sequence ID" value="NZ_JABUKE010000010.1"/>
</dbReference>
<evidence type="ECO:0000256" key="5">
    <source>
        <dbReference type="PROSITE-ProRule" id="PRU00560"/>
    </source>
</evidence>
<feature type="region of interest" description="Disordered" evidence="6">
    <location>
        <begin position="357"/>
        <end position="381"/>
    </location>
</feature>
<evidence type="ECO:0000313" key="9">
    <source>
        <dbReference type="Proteomes" id="UP001520140"/>
    </source>
</evidence>
<dbReference type="InterPro" id="IPR027785">
    <property type="entry name" value="UvrD-like_helicase_C"/>
</dbReference>
<dbReference type="PANTHER" id="PTHR11070:SF2">
    <property type="entry name" value="ATP-DEPENDENT DNA HELICASE SRS2"/>
    <property type="match status" value="1"/>
</dbReference>
<accession>A0ABS7NPM7</accession>
<sequence length="1045" mass="114160">MDTLDGLAVLRSLESSVKALRASAVNAPASQPTVLADLADAYGELPMGVAPTSEGLQFLRPDVTANDVPPEMLWPLDSLVDAGELMDWRSQPLAVDLSELRHEAEFYRREYGVDVERLFTGYRQEWNSWARRQSRTAESAELFDALDELLQSGATSSKELYLAAWRLYVPELGIDSHVVRRRVQLRSVEASTSRAVATDDPVDGGNPRSDERGLLLRVDLASSLYFDTESVGGLLDQPDTQTAIRPNLFERNDLPFGSHVRQRVLADVRPALASALRARRNDNVEWSLTMSPALLVRDAPPSTEEDPLRDVRALRSRLDQWSDIADASDLLIRGDREALSVLEARLARAMSSLGIQTPDIGSDSQLSSTGSGSLPPVTGGKFRDRMRARLGAVDPLVRFRDRRRAAADAAESAAAGVGNAAHDTVSANDTIVLDVSAAAPTAPAEPDGALALDPRQKSVAEAAPSDRLVVVAGAGQGKTEVVAARLEFLATEHEFSLSTEVLVLSFSRAAVAAVRKRLATRGLAGAEIRTFDSFASRVIIDAGLDPSGTFDRRIEQATQLLEDDETELPMLDDLGHIVLDEVQDLVGKRARLALALIERVGSEVGFTALGDPNQALYDFQLTDAERVAHTEILTEFERFDDTRVTSLARNFRARGQIPLAVVDLGHRLRTMNDGTKARAVVDAFIAELTPVDPEVWLADVYRAGRTTAVLTKTNGDALRVSQMLTALKIRHTLRRPSQEQGASAWVSELARLLPRAVTRRDEVVTALRSTSVADPDTAWSVLKEAEGVFRSPDELDISRIRRAIGGYGIPTALLADNTEDVVVSTVHRAKGLEFDRVFFLDTDWESDQDDFAIARRNYVALSRARDEVRRCSPKPAKAWMKKQDAPPGRWMEKVHGRGGQRVRAIEFRNGDVTTDIPFSTDEVESVHAAQALLASGRLTGAPVTLTLDTGWSTRDAPIYLVHEAEGAAFARTDEEFGRSVRKLFGIRNSAFPMVMNGATVMTVESVTGSPEVCAEAGLGESGIWLAPRLSGLVRPQWDSKWDGRA</sequence>
<evidence type="ECO:0000256" key="6">
    <source>
        <dbReference type="SAM" id="MobiDB-lite"/>
    </source>
</evidence>
<dbReference type="InterPro" id="IPR027417">
    <property type="entry name" value="P-loop_NTPase"/>
</dbReference>
<dbReference type="PANTHER" id="PTHR11070">
    <property type="entry name" value="UVRD / RECB / PCRA DNA HELICASE FAMILY MEMBER"/>
    <property type="match status" value="1"/>
</dbReference>
<evidence type="ECO:0000256" key="4">
    <source>
        <dbReference type="ARBA" id="ARBA00022840"/>
    </source>
</evidence>
<feature type="domain" description="UvrD-like helicase ATP-binding" evidence="7">
    <location>
        <begin position="451"/>
        <end position="847"/>
    </location>
</feature>
<dbReference type="Pfam" id="PF13538">
    <property type="entry name" value="UvrD_C_2"/>
    <property type="match status" value="1"/>
</dbReference>
<comment type="caution">
    <text evidence="8">The sequence shown here is derived from an EMBL/GenBank/DDBJ whole genome shotgun (WGS) entry which is preliminary data.</text>
</comment>